<name>A0ABT6RBW8_9BACT</name>
<comment type="caution">
    <text evidence="2">The sequence shown here is derived from an EMBL/GenBank/DDBJ whole genome shotgun (WGS) entry which is preliminary data.</text>
</comment>
<evidence type="ECO:0000313" key="3">
    <source>
        <dbReference type="Proteomes" id="UP001226434"/>
    </source>
</evidence>
<dbReference type="RefSeq" id="WP_282334108.1">
    <property type="nucleotide sequence ID" value="NZ_JASBRG010000005.1"/>
</dbReference>
<accession>A0ABT6RBW8</accession>
<protein>
    <submittedName>
        <fullName evidence="2">Uncharacterized protein</fullName>
    </submittedName>
</protein>
<dbReference type="EMBL" id="JASBRG010000005">
    <property type="protein sequence ID" value="MDI3320008.1"/>
    <property type="molecule type" value="Genomic_DNA"/>
</dbReference>
<evidence type="ECO:0000256" key="1">
    <source>
        <dbReference type="SAM" id="Phobius"/>
    </source>
</evidence>
<evidence type="ECO:0000313" key="2">
    <source>
        <dbReference type="EMBL" id="MDI3320008.1"/>
    </source>
</evidence>
<reference evidence="2 3" key="1">
    <citation type="submission" date="2023-05" db="EMBL/GenBank/DDBJ databases">
        <title>Genome sequence of Pinibacter sp. MAH-24.</title>
        <authorList>
            <person name="Huq M.A."/>
        </authorList>
    </citation>
    <scope>NUCLEOTIDE SEQUENCE [LARGE SCALE GENOMIC DNA]</scope>
    <source>
        <strain evidence="2 3">MAH-24</strain>
    </source>
</reference>
<keyword evidence="1" id="KW-0472">Membrane</keyword>
<feature type="transmembrane region" description="Helical" evidence="1">
    <location>
        <begin position="45"/>
        <end position="67"/>
    </location>
</feature>
<sequence length="82" mass="8987">MKEFFKRVGKSEIQNILGVIVVVGCFVLLYLMLMKPIPAENREVLNIAVGFIFGGALAGVIGFYFGASKQPVNKDQNPQNTP</sequence>
<proteinExistence type="predicted"/>
<keyword evidence="3" id="KW-1185">Reference proteome</keyword>
<dbReference type="Proteomes" id="UP001226434">
    <property type="component" value="Unassembled WGS sequence"/>
</dbReference>
<dbReference type="PROSITE" id="PS51257">
    <property type="entry name" value="PROKAR_LIPOPROTEIN"/>
    <property type="match status" value="1"/>
</dbReference>
<feature type="transmembrane region" description="Helical" evidence="1">
    <location>
        <begin position="12"/>
        <end position="33"/>
    </location>
</feature>
<organism evidence="2 3">
    <name type="scientific">Pinibacter soli</name>
    <dbReference type="NCBI Taxonomy" id="3044211"/>
    <lineage>
        <taxon>Bacteria</taxon>
        <taxon>Pseudomonadati</taxon>
        <taxon>Bacteroidota</taxon>
        <taxon>Chitinophagia</taxon>
        <taxon>Chitinophagales</taxon>
        <taxon>Chitinophagaceae</taxon>
        <taxon>Pinibacter</taxon>
    </lineage>
</organism>
<keyword evidence="1" id="KW-0812">Transmembrane</keyword>
<gene>
    <name evidence="2" type="ORF">QJ048_09510</name>
</gene>
<keyword evidence="1" id="KW-1133">Transmembrane helix</keyword>